<reference evidence="1 2" key="1">
    <citation type="submission" date="2023-01" db="EMBL/GenBank/DDBJ databases">
        <title>Novel diversity within Roseofilum (Cyanobacteria; Desertifilaceae) from marine benthic mats with descriptions of four novel species.</title>
        <authorList>
            <person name="Wang Y."/>
            <person name="Berthold D.E."/>
            <person name="Hu J."/>
            <person name="Lefler F.W."/>
            <person name="Laughinghouse H.D. IV."/>
        </authorList>
    </citation>
    <scope>NUCLEOTIDE SEQUENCE [LARGE SCALE GENOMIC DNA]</scope>
    <source>
        <strain evidence="1 2">BLCC-M143</strain>
    </source>
</reference>
<dbReference type="EMBL" id="JAQOSQ010000001">
    <property type="protein sequence ID" value="MDJ1181610.1"/>
    <property type="molecule type" value="Genomic_DNA"/>
</dbReference>
<gene>
    <name evidence="1" type="ORF">PMH09_00240</name>
</gene>
<sequence length="107" mass="12544">MMLNLEQIQTDINQLPEEAQTLLLDFIELLKKRYSMPEKTAIATDPHSLSKQIKDLENKIKGFENKYQMSSDVFYLQFQSGNLKDSSDFFEWNTYHEMLTSAQIKTS</sequence>
<proteinExistence type="predicted"/>
<name>A0ABT7BR96_9CYAN</name>
<evidence type="ECO:0000313" key="1">
    <source>
        <dbReference type="EMBL" id="MDJ1181610.1"/>
    </source>
</evidence>
<protein>
    <recommendedName>
        <fullName evidence="3">DUF2281 domain-containing protein</fullName>
    </recommendedName>
</protein>
<comment type="caution">
    <text evidence="1">The sequence shown here is derived from an EMBL/GenBank/DDBJ whole genome shotgun (WGS) entry which is preliminary data.</text>
</comment>
<evidence type="ECO:0000313" key="2">
    <source>
        <dbReference type="Proteomes" id="UP001232992"/>
    </source>
</evidence>
<dbReference type="Proteomes" id="UP001232992">
    <property type="component" value="Unassembled WGS sequence"/>
</dbReference>
<accession>A0ABT7BR96</accession>
<evidence type="ECO:0008006" key="3">
    <source>
        <dbReference type="Google" id="ProtNLM"/>
    </source>
</evidence>
<organism evidence="1 2">
    <name type="scientific">Roseofilum casamattae BLCC-M143</name>
    <dbReference type="NCBI Taxonomy" id="3022442"/>
    <lineage>
        <taxon>Bacteria</taxon>
        <taxon>Bacillati</taxon>
        <taxon>Cyanobacteriota</taxon>
        <taxon>Cyanophyceae</taxon>
        <taxon>Desertifilales</taxon>
        <taxon>Desertifilaceae</taxon>
        <taxon>Roseofilum</taxon>
        <taxon>Roseofilum casamattae</taxon>
    </lineage>
</organism>
<keyword evidence="2" id="KW-1185">Reference proteome</keyword>